<keyword evidence="1" id="KW-0479">Metal-binding</keyword>
<sequence length="81" mass="9256">MVVYEVIVRDEGLEFECECGQFEHTGMLCCHLLRVMDVLHLEEVPAKHIVMDGPKMYSTLYMQAMDVVCLGDTSAEAFEHM</sequence>
<dbReference type="EnsemblPlants" id="TuG1812G0200005049.01.T01">
    <property type="protein sequence ID" value="TuG1812G0200005049.01.T01"/>
    <property type="gene ID" value="TuG1812G0200005049.01"/>
</dbReference>
<dbReference type="PROSITE" id="PS50966">
    <property type="entry name" value="ZF_SWIM"/>
    <property type="match status" value="1"/>
</dbReference>
<evidence type="ECO:0000256" key="1">
    <source>
        <dbReference type="PROSITE-ProRule" id="PRU00325"/>
    </source>
</evidence>
<name>A0A8R7PJV3_TRIUA</name>
<evidence type="ECO:0000313" key="4">
    <source>
        <dbReference type="Proteomes" id="UP000015106"/>
    </source>
</evidence>
<dbReference type="PANTHER" id="PTHR47482:SF5">
    <property type="entry name" value="FAR1 DOMAIN-CONTAINING PROTEIN"/>
    <property type="match status" value="1"/>
</dbReference>
<reference evidence="3" key="3">
    <citation type="submission" date="2022-06" db="UniProtKB">
        <authorList>
            <consortium name="EnsemblPlants"/>
        </authorList>
    </citation>
    <scope>IDENTIFICATION</scope>
</reference>
<protein>
    <recommendedName>
        <fullName evidence="2">SWIM-type domain-containing protein</fullName>
    </recommendedName>
</protein>
<evidence type="ECO:0000259" key="2">
    <source>
        <dbReference type="PROSITE" id="PS50966"/>
    </source>
</evidence>
<keyword evidence="1" id="KW-0862">Zinc</keyword>
<feature type="domain" description="SWIM-type" evidence="2">
    <location>
        <begin position="4"/>
        <end position="40"/>
    </location>
</feature>
<organism evidence="3 4">
    <name type="scientific">Triticum urartu</name>
    <name type="common">Red wild einkorn</name>
    <name type="synonym">Crithodium urartu</name>
    <dbReference type="NCBI Taxonomy" id="4572"/>
    <lineage>
        <taxon>Eukaryota</taxon>
        <taxon>Viridiplantae</taxon>
        <taxon>Streptophyta</taxon>
        <taxon>Embryophyta</taxon>
        <taxon>Tracheophyta</taxon>
        <taxon>Spermatophyta</taxon>
        <taxon>Magnoliopsida</taxon>
        <taxon>Liliopsida</taxon>
        <taxon>Poales</taxon>
        <taxon>Poaceae</taxon>
        <taxon>BOP clade</taxon>
        <taxon>Pooideae</taxon>
        <taxon>Triticodae</taxon>
        <taxon>Triticeae</taxon>
        <taxon>Triticinae</taxon>
        <taxon>Triticum</taxon>
    </lineage>
</organism>
<keyword evidence="1" id="KW-0863">Zinc-finger</keyword>
<dbReference type="AlphaFoldDB" id="A0A8R7PJV3"/>
<accession>A0A8R7PJV3</accession>
<reference evidence="4" key="1">
    <citation type="journal article" date="2013" name="Nature">
        <title>Draft genome of the wheat A-genome progenitor Triticum urartu.</title>
        <authorList>
            <person name="Ling H.Q."/>
            <person name="Zhao S."/>
            <person name="Liu D."/>
            <person name="Wang J."/>
            <person name="Sun H."/>
            <person name="Zhang C."/>
            <person name="Fan H."/>
            <person name="Li D."/>
            <person name="Dong L."/>
            <person name="Tao Y."/>
            <person name="Gao C."/>
            <person name="Wu H."/>
            <person name="Li Y."/>
            <person name="Cui Y."/>
            <person name="Guo X."/>
            <person name="Zheng S."/>
            <person name="Wang B."/>
            <person name="Yu K."/>
            <person name="Liang Q."/>
            <person name="Yang W."/>
            <person name="Lou X."/>
            <person name="Chen J."/>
            <person name="Feng M."/>
            <person name="Jian J."/>
            <person name="Zhang X."/>
            <person name="Luo G."/>
            <person name="Jiang Y."/>
            <person name="Liu J."/>
            <person name="Wang Z."/>
            <person name="Sha Y."/>
            <person name="Zhang B."/>
            <person name="Wu H."/>
            <person name="Tang D."/>
            <person name="Shen Q."/>
            <person name="Xue P."/>
            <person name="Zou S."/>
            <person name="Wang X."/>
            <person name="Liu X."/>
            <person name="Wang F."/>
            <person name="Yang Y."/>
            <person name="An X."/>
            <person name="Dong Z."/>
            <person name="Zhang K."/>
            <person name="Zhang X."/>
            <person name="Luo M.C."/>
            <person name="Dvorak J."/>
            <person name="Tong Y."/>
            <person name="Wang J."/>
            <person name="Yang H."/>
            <person name="Li Z."/>
            <person name="Wang D."/>
            <person name="Zhang A."/>
            <person name="Wang J."/>
        </authorList>
    </citation>
    <scope>NUCLEOTIDE SEQUENCE</scope>
    <source>
        <strain evidence="4">cv. G1812</strain>
    </source>
</reference>
<keyword evidence="4" id="KW-1185">Reference proteome</keyword>
<dbReference type="Proteomes" id="UP000015106">
    <property type="component" value="Chromosome 2"/>
</dbReference>
<reference evidence="3" key="2">
    <citation type="submission" date="2018-03" db="EMBL/GenBank/DDBJ databases">
        <title>The Triticum urartu genome reveals the dynamic nature of wheat genome evolution.</title>
        <authorList>
            <person name="Ling H."/>
            <person name="Ma B."/>
            <person name="Shi X."/>
            <person name="Liu H."/>
            <person name="Dong L."/>
            <person name="Sun H."/>
            <person name="Cao Y."/>
            <person name="Gao Q."/>
            <person name="Zheng S."/>
            <person name="Li Y."/>
            <person name="Yu Y."/>
            <person name="Du H."/>
            <person name="Qi M."/>
            <person name="Li Y."/>
            <person name="Yu H."/>
            <person name="Cui Y."/>
            <person name="Wang N."/>
            <person name="Chen C."/>
            <person name="Wu H."/>
            <person name="Zhao Y."/>
            <person name="Zhang J."/>
            <person name="Li Y."/>
            <person name="Zhou W."/>
            <person name="Zhang B."/>
            <person name="Hu W."/>
            <person name="Eijk M."/>
            <person name="Tang J."/>
            <person name="Witsenboer H."/>
            <person name="Zhao S."/>
            <person name="Li Z."/>
            <person name="Zhang A."/>
            <person name="Wang D."/>
            <person name="Liang C."/>
        </authorList>
    </citation>
    <scope>NUCLEOTIDE SEQUENCE [LARGE SCALE GENOMIC DNA]</scope>
    <source>
        <strain evidence="3">cv. G1812</strain>
    </source>
</reference>
<proteinExistence type="predicted"/>
<dbReference type="InterPro" id="IPR007527">
    <property type="entry name" value="Znf_SWIM"/>
</dbReference>
<dbReference type="Gramene" id="TuG1812G0200005049.01.T01">
    <property type="protein sequence ID" value="TuG1812G0200005049.01.T01"/>
    <property type="gene ID" value="TuG1812G0200005049.01"/>
</dbReference>
<dbReference type="GO" id="GO:0008270">
    <property type="term" value="F:zinc ion binding"/>
    <property type="evidence" value="ECO:0007669"/>
    <property type="project" value="UniProtKB-KW"/>
</dbReference>
<dbReference type="PANTHER" id="PTHR47482">
    <property type="entry name" value="OS11G0632001 PROTEIN"/>
    <property type="match status" value="1"/>
</dbReference>
<evidence type="ECO:0000313" key="3">
    <source>
        <dbReference type="EnsemblPlants" id="TuG1812G0200005049.01.T01"/>
    </source>
</evidence>